<evidence type="ECO:0000256" key="1">
    <source>
        <dbReference type="ARBA" id="ARBA00022536"/>
    </source>
</evidence>
<dbReference type="SMART" id="SM00179">
    <property type="entry name" value="EGF_CA"/>
    <property type="match status" value="2"/>
</dbReference>
<sequence>YLNLFILERERAMLFPDYYFFAERRLVNHTIETRKVKNLDDCELFCYLNDNYVSLNFKKDPGINPKNDKSGHICELNNATHLKYDSDLTYDAFFYYRGSKNSCDTYSLCQNNATCQTGFTIKGYRCLCPPGSDGEHCENAFTPFSLFLISFFKFLTDVDECKTYPGSCYVYATCVNTRGSYVCTCKPRYTGDRRNCTASGTVNSLKNVQKKLFIRYVGINPLIPTLTACSAPLGMDNQLKLIKDAQISASSEWDGNHAAIQGRLNFLAHPGKRGGWSAKNKNLNQWIQVDLLTKTTITQMATQGRNAHNQWVKKYRMQYSDDGVNFSFYQMPGQNFPKEFIANQDSDTVVFQQIHPSIKARYIRLLPTKWHNHISMRMELYGCEGTIATGCNPCKNYKILNENDRESSYSTPTNGPESCDDQLPTESDPAEWYRLMGDAGTKMPTKRVDAYHCGTVWSGWLDGAHPALKDGEVHRTVCFSDRPTGCKHTIEISVKNCGAYFIYKLFKPPGCNSRYCGTD</sequence>
<evidence type="ECO:0000256" key="5">
    <source>
        <dbReference type="PROSITE-ProRule" id="PRU00076"/>
    </source>
</evidence>
<dbReference type="PANTHER" id="PTHR24543:SF325">
    <property type="entry name" value="F5_8 TYPE C DOMAIN-CONTAINING PROTEIN"/>
    <property type="match status" value="1"/>
</dbReference>
<dbReference type="PROSITE" id="PS50022">
    <property type="entry name" value="FA58C_3"/>
    <property type="match status" value="1"/>
</dbReference>
<accession>A0AAU9XPP6</accession>
<dbReference type="SMART" id="SM00181">
    <property type="entry name" value="EGF"/>
    <property type="match status" value="2"/>
</dbReference>
<comment type="caution">
    <text evidence="9">The sequence shown here is derived from an EMBL/GenBank/DDBJ whole genome shotgun (WGS) entry which is preliminary data.</text>
</comment>
<dbReference type="PROSITE" id="PS50026">
    <property type="entry name" value="EGF_3"/>
    <property type="match status" value="2"/>
</dbReference>
<dbReference type="FunFam" id="2.60.120.260:FF:000016">
    <property type="entry name" value="Contactin-associated protein-like 4 isoform 1"/>
    <property type="match status" value="1"/>
</dbReference>
<feature type="region of interest" description="Disordered" evidence="6">
    <location>
        <begin position="405"/>
        <end position="424"/>
    </location>
</feature>
<feature type="domain" description="EGF-like" evidence="8">
    <location>
        <begin position="157"/>
        <end position="197"/>
    </location>
</feature>
<proteinExistence type="predicted"/>
<dbReference type="CDD" id="cd00057">
    <property type="entry name" value="FA58C"/>
    <property type="match status" value="1"/>
</dbReference>
<dbReference type="EMBL" id="CALNXJ010000050">
    <property type="protein sequence ID" value="CAH3152186.1"/>
    <property type="molecule type" value="Genomic_DNA"/>
</dbReference>
<dbReference type="SUPFAM" id="SSF57196">
    <property type="entry name" value="EGF/Laminin"/>
    <property type="match status" value="2"/>
</dbReference>
<dbReference type="InterPro" id="IPR018097">
    <property type="entry name" value="EGF_Ca-bd_CS"/>
</dbReference>
<dbReference type="InterPro" id="IPR001881">
    <property type="entry name" value="EGF-like_Ca-bd_dom"/>
</dbReference>
<dbReference type="Pfam" id="PF07645">
    <property type="entry name" value="EGF_CA"/>
    <property type="match status" value="1"/>
</dbReference>
<dbReference type="Gene3D" id="2.60.120.260">
    <property type="entry name" value="Galactose-binding domain-like"/>
    <property type="match status" value="1"/>
</dbReference>
<dbReference type="PROSITE" id="PS01187">
    <property type="entry name" value="EGF_CA"/>
    <property type="match status" value="1"/>
</dbReference>
<dbReference type="CDD" id="cd00054">
    <property type="entry name" value="EGF_CA"/>
    <property type="match status" value="2"/>
</dbReference>
<dbReference type="GO" id="GO:0005509">
    <property type="term" value="F:calcium ion binding"/>
    <property type="evidence" value="ECO:0007669"/>
    <property type="project" value="InterPro"/>
</dbReference>
<dbReference type="PROSITE" id="PS00010">
    <property type="entry name" value="ASX_HYDROXYL"/>
    <property type="match status" value="1"/>
</dbReference>
<dbReference type="SUPFAM" id="SSF49785">
    <property type="entry name" value="Galactose-binding domain-like"/>
    <property type="match status" value="1"/>
</dbReference>
<gene>
    <name evidence="9" type="ORF">PMEA_00026586</name>
</gene>
<keyword evidence="4 5" id="KW-1015">Disulfide bond</keyword>
<evidence type="ECO:0000256" key="3">
    <source>
        <dbReference type="ARBA" id="ARBA00022737"/>
    </source>
</evidence>
<organism evidence="9 10">
    <name type="scientific">Pocillopora meandrina</name>
    <dbReference type="NCBI Taxonomy" id="46732"/>
    <lineage>
        <taxon>Eukaryota</taxon>
        <taxon>Metazoa</taxon>
        <taxon>Cnidaria</taxon>
        <taxon>Anthozoa</taxon>
        <taxon>Hexacorallia</taxon>
        <taxon>Scleractinia</taxon>
        <taxon>Astrocoeniina</taxon>
        <taxon>Pocilloporidae</taxon>
        <taxon>Pocillopora</taxon>
    </lineage>
</organism>
<feature type="domain" description="EGF-like" evidence="8">
    <location>
        <begin position="99"/>
        <end position="138"/>
    </location>
</feature>
<protein>
    <recommendedName>
        <fullName evidence="11">EGF-like repeat and discoidin I-like domain-containing protein 3</fullName>
    </recommendedName>
</protein>
<dbReference type="Pfam" id="PF23283">
    <property type="entry name" value="D8C_UMOD"/>
    <property type="match status" value="1"/>
</dbReference>
<evidence type="ECO:0008006" key="11">
    <source>
        <dbReference type="Google" id="ProtNLM"/>
    </source>
</evidence>
<feature type="disulfide bond" evidence="5">
    <location>
        <begin position="128"/>
        <end position="137"/>
    </location>
</feature>
<feature type="domain" description="F5/8 type C" evidence="7">
    <location>
        <begin position="229"/>
        <end position="383"/>
    </location>
</feature>
<evidence type="ECO:0000256" key="6">
    <source>
        <dbReference type="SAM" id="MobiDB-lite"/>
    </source>
</evidence>
<evidence type="ECO:0000259" key="8">
    <source>
        <dbReference type="PROSITE" id="PS50026"/>
    </source>
</evidence>
<dbReference type="Pfam" id="PF00754">
    <property type="entry name" value="F5_F8_type_C"/>
    <property type="match status" value="1"/>
</dbReference>
<keyword evidence="1 5" id="KW-0245">EGF-like domain</keyword>
<dbReference type="SMART" id="SM00231">
    <property type="entry name" value="FA58C"/>
    <property type="match status" value="1"/>
</dbReference>
<keyword evidence="3" id="KW-0677">Repeat</keyword>
<evidence type="ECO:0000259" key="7">
    <source>
        <dbReference type="PROSITE" id="PS50022"/>
    </source>
</evidence>
<dbReference type="FunFam" id="2.10.25.10:FF:000038">
    <property type="entry name" value="Fibrillin 2"/>
    <property type="match status" value="1"/>
</dbReference>
<dbReference type="InterPro" id="IPR057774">
    <property type="entry name" value="D8C_UMOD/GP2/OIT3-like"/>
</dbReference>
<evidence type="ECO:0000313" key="9">
    <source>
        <dbReference type="EMBL" id="CAH3152186.1"/>
    </source>
</evidence>
<name>A0AAU9XPP6_9CNID</name>
<dbReference type="PANTHER" id="PTHR24543">
    <property type="entry name" value="MULTICOPPER OXIDASE-RELATED"/>
    <property type="match status" value="1"/>
</dbReference>
<dbReference type="InterPro" id="IPR049883">
    <property type="entry name" value="NOTCH1_EGF-like"/>
</dbReference>
<evidence type="ECO:0000256" key="2">
    <source>
        <dbReference type="ARBA" id="ARBA00022729"/>
    </source>
</evidence>
<dbReference type="AlphaFoldDB" id="A0AAU9XPP6"/>
<dbReference type="InterPro" id="IPR000421">
    <property type="entry name" value="FA58C"/>
</dbReference>
<dbReference type="Gene3D" id="2.10.25.10">
    <property type="entry name" value="Laminin"/>
    <property type="match status" value="2"/>
</dbReference>
<evidence type="ECO:0000256" key="4">
    <source>
        <dbReference type="ARBA" id="ARBA00023157"/>
    </source>
</evidence>
<dbReference type="InterPro" id="IPR008979">
    <property type="entry name" value="Galactose-bd-like_sf"/>
</dbReference>
<feature type="disulfide bond" evidence="5">
    <location>
        <begin position="109"/>
        <end position="126"/>
    </location>
</feature>
<dbReference type="PROSITE" id="PS00022">
    <property type="entry name" value="EGF_1"/>
    <property type="match status" value="1"/>
</dbReference>
<reference evidence="9 10" key="1">
    <citation type="submission" date="2022-05" db="EMBL/GenBank/DDBJ databases">
        <authorList>
            <consortium name="Genoscope - CEA"/>
            <person name="William W."/>
        </authorList>
    </citation>
    <scope>NUCLEOTIDE SEQUENCE [LARGE SCALE GENOMIC DNA]</scope>
</reference>
<dbReference type="InterPro" id="IPR000152">
    <property type="entry name" value="EGF-type_Asp/Asn_hydroxyl_site"/>
</dbReference>
<keyword evidence="10" id="KW-1185">Reference proteome</keyword>
<dbReference type="Proteomes" id="UP001159428">
    <property type="component" value="Unassembled WGS sequence"/>
</dbReference>
<keyword evidence="2" id="KW-0732">Signal</keyword>
<dbReference type="InterPro" id="IPR000742">
    <property type="entry name" value="EGF"/>
</dbReference>
<dbReference type="PROSITE" id="PS01286">
    <property type="entry name" value="FA58C_2"/>
    <property type="match status" value="1"/>
</dbReference>
<evidence type="ECO:0000313" key="10">
    <source>
        <dbReference type="Proteomes" id="UP001159428"/>
    </source>
</evidence>
<feature type="non-terminal residue" evidence="9">
    <location>
        <position position="1"/>
    </location>
</feature>
<comment type="caution">
    <text evidence="5">Lacks conserved residue(s) required for the propagation of feature annotation.</text>
</comment>